<evidence type="ECO:0000313" key="1">
    <source>
        <dbReference type="EMBL" id="HGF33141.1"/>
    </source>
</evidence>
<dbReference type="AlphaFoldDB" id="A0A7C3UY32"/>
<sequence>MKQVKTIKITWERLVDDKGETCDRCRDTEIELDKAVRFLEKSLAPGGVHFSVEKRGLNFAEFSQDPSRSNRLWIDGRPLEKWVRAEVGQSPCWGPCQGAECRTLEVNGTIHETIPAELIIKAGLLAVQRQVKKLSGKHP</sequence>
<proteinExistence type="predicted"/>
<comment type="caution">
    <text evidence="1">The sequence shown here is derived from an EMBL/GenBank/DDBJ whole genome shotgun (WGS) entry which is preliminary data.</text>
</comment>
<gene>
    <name evidence="1" type="ORF">ENW96_01985</name>
</gene>
<organism evidence="1">
    <name type="scientific">Desulfobacca acetoxidans</name>
    <dbReference type="NCBI Taxonomy" id="60893"/>
    <lineage>
        <taxon>Bacteria</taxon>
        <taxon>Pseudomonadati</taxon>
        <taxon>Thermodesulfobacteriota</taxon>
        <taxon>Desulfobaccia</taxon>
        <taxon>Desulfobaccales</taxon>
        <taxon>Desulfobaccaceae</taxon>
        <taxon>Desulfobacca</taxon>
    </lineage>
</organism>
<accession>A0A7C3UY32</accession>
<protein>
    <submittedName>
        <fullName evidence="1">DUF2703 domain-containing protein</fullName>
    </submittedName>
</protein>
<dbReference type="InterPro" id="IPR021219">
    <property type="entry name" value="DUF2703"/>
</dbReference>
<dbReference type="Pfam" id="PF10865">
    <property type="entry name" value="DUF2703"/>
    <property type="match status" value="1"/>
</dbReference>
<name>A0A7C3UY32_9BACT</name>
<dbReference type="EMBL" id="DTMF01000053">
    <property type="protein sequence ID" value="HGF33141.1"/>
    <property type="molecule type" value="Genomic_DNA"/>
</dbReference>
<reference evidence="1" key="1">
    <citation type="journal article" date="2020" name="mSystems">
        <title>Genome- and Community-Level Interaction Insights into Carbon Utilization and Element Cycling Functions of Hydrothermarchaeota in Hydrothermal Sediment.</title>
        <authorList>
            <person name="Zhou Z."/>
            <person name="Liu Y."/>
            <person name="Xu W."/>
            <person name="Pan J."/>
            <person name="Luo Z.H."/>
            <person name="Li M."/>
        </authorList>
    </citation>
    <scope>NUCLEOTIDE SEQUENCE [LARGE SCALE GENOMIC DNA]</scope>
    <source>
        <strain evidence="1">SpSt-897</strain>
    </source>
</reference>